<keyword evidence="2" id="KW-1185">Reference proteome</keyword>
<organism evidence="1 2">
    <name type="scientific">Lindgomyces ingoldianus</name>
    <dbReference type="NCBI Taxonomy" id="673940"/>
    <lineage>
        <taxon>Eukaryota</taxon>
        <taxon>Fungi</taxon>
        <taxon>Dikarya</taxon>
        <taxon>Ascomycota</taxon>
        <taxon>Pezizomycotina</taxon>
        <taxon>Dothideomycetes</taxon>
        <taxon>Pleosporomycetidae</taxon>
        <taxon>Pleosporales</taxon>
        <taxon>Lindgomycetaceae</taxon>
        <taxon>Lindgomyces</taxon>
    </lineage>
</organism>
<evidence type="ECO:0000313" key="2">
    <source>
        <dbReference type="Proteomes" id="UP000799755"/>
    </source>
</evidence>
<sequence length="722" mass="79936">MNDQTSSTARIEDDTPPSPKRKKVRAKYAPKACVSCRRSKLKCSGENPCSRCVDGNRRCFYSEDQTAAEALQNLSRPTPVQPPINLNGNGNGVQRRSILPRNESMERRASDASLGGISMEARMARIEGMMEALIQERGGSGVSTRGSMEREDMAGDGFQSDAAFHAPMETFSANLASVRQQLGFMQEMPTYTETRSRPSVSAASPSGNTESLSSVRVGLRCLAFPSPADFQKYIDFFFADINLCLPCVNEAEFRARSEKMLISRIIHNSDISFLALNYIIFACSDVLVDTAPSSVNGKPAGWKWFQTADELVGKRKFCGRGDLSLIQFLVYEAFYLIHADKPNAAYNVIGLACRLCFQFGLHQQSCWGNCSPYAVHVRQLIFWTVYFTDRRIALSCGRPYGIRDLDIDVEQPSWIYDKELYPDQPLPEPNVSRSSNMYLTCMVSWAKLAGDVWDQVFAPGAARRGVDGENAAVLDARIKHWTEAVLPTIPLLPTDQPPEVRHLRQHVLVHTRLNHLRLLLRRRTMVRLKYDGSTGRLCGDLAIDIVQRIKAHTPEAKAPSSFRFHMTASLGSAILILATLLVRDLASIGLQDKQSAYADSFRDGVSILHDIAIYLQAARRVADDLKDIVHVVTAVLSQQQGQDGVITQNVIPLNIDDLFPYSTLDFAQQGGWGEYHGSLGMAGWNGTGGTGAAGGMDNQMTNLDSWDFELQPHSGGHGVPWI</sequence>
<accession>A0ACB6R1S9</accession>
<proteinExistence type="predicted"/>
<comment type="caution">
    <text evidence="1">The sequence shown here is derived from an EMBL/GenBank/DDBJ whole genome shotgun (WGS) entry which is preliminary data.</text>
</comment>
<evidence type="ECO:0000313" key="1">
    <source>
        <dbReference type="EMBL" id="KAF2472467.1"/>
    </source>
</evidence>
<name>A0ACB6R1S9_9PLEO</name>
<reference evidence="1" key="1">
    <citation type="journal article" date="2020" name="Stud. Mycol.">
        <title>101 Dothideomycetes genomes: a test case for predicting lifestyles and emergence of pathogens.</title>
        <authorList>
            <person name="Haridas S."/>
            <person name="Albert R."/>
            <person name="Binder M."/>
            <person name="Bloem J."/>
            <person name="Labutti K."/>
            <person name="Salamov A."/>
            <person name="Andreopoulos B."/>
            <person name="Baker S."/>
            <person name="Barry K."/>
            <person name="Bills G."/>
            <person name="Bluhm B."/>
            <person name="Cannon C."/>
            <person name="Castanera R."/>
            <person name="Culley D."/>
            <person name="Daum C."/>
            <person name="Ezra D."/>
            <person name="Gonzalez J."/>
            <person name="Henrissat B."/>
            <person name="Kuo A."/>
            <person name="Liang C."/>
            <person name="Lipzen A."/>
            <person name="Lutzoni F."/>
            <person name="Magnuson J."/>
            <person name="Mondo S."/>
            <person name="Nolan M."/>
            <person name="Ohm R."/>
            <person name="Pangilinan J."/>
            <person name="Park H.-J."/>
            <person name="Ramirez L."/>
            <person name="Alfaro M."/>
            <person name="Sun H."/>
            <person name="Tritt A."/>
            <person name="Yoshinaga Y."/>
            <person name="Zwiers L.-H."/>
            <person name="Turgeon B."/>
            <person name="Goodwin S."/>
            <person name="Spatafora J."/>
            <person name="Crous P."/>
            <person name="Grigoriev I."/>
        </authorList>
    </citation>
    <scope>NUCLEOTIDE SEQUENCE</scope>
    <source>
        <strain evidence="1">ATCC 200398</strain>
    </source>
</reference>
<dbReference type="EMBL" id="MU003502">
    <property type="protein sequence ID" value="KAF2472467.1"/>
    <property type="molecule type" value="Genomic_DNA"/>
</dbReference>
<dbReference type="Proteomes" id="UP000799755">
    <property type="component" value="Unassembled WGS sequence"/>
</dbReference>
<gene>
    <name evidence="1" type="ORF">BDR25DRAFT_302638</name>
</gene>
<protein>
    <submittedName>
        <fullName evidence="1">Uncharacterized protein</fullName>
    </submittedName>
</protein>